<dbReference type="AlphaFoldDB" id="A0A8D8Z6G0"/>
<evidence type="ECO:0000256" key="1">
    <source>
        <dbReference type="SAM" id="Phobius"/>
    </source>
</evidence>
<proteinExistence type="predicted"/>
<organism evidence="2">
    <name type="scientific">Cacopsylla melanoneura</name>
    <dbReference type="NCBI Taxonomy" id="428564"/>
    <lineage>
        <taxon>Eukaryota</taxon>
        <taxon>Metazoa</taxon>
        <taxon>Ecdysozoa</taxon>
        <taxon>Arthropoda</taxon>
        <taxon>Hexapoda</taxon>
        <taxon>Insecta</taxon>
        <taxon>Pterygota</taxon>
        <taxon>Neoptera</taxon>
        <taxon>Paraneoptera</taxon>
        <taxon>Hemiptera</taxon>
        <taxon>Sternorrhyncha</taxon>
        <taxon>Psylloidea</taxon>
        <taxon>Psyllidae</taxon>
        <taxon>Psyllinae</taxon>
        <taxon>Cacopsylla</taxon>
    </lineage>
</organism>
<sequence>MGTKTKQINISNLRKYFSLKEIKGGQAWSLFCDRSTDCAYNNSTDWRAKVTKVFGHKILFNLAAFYWSRKKSCTLHQTCLLLLLLLLLLVVVLLLLLVGGFFKNPNEQNFGHLKKKEKKKKVHVRC</sequence>
<evidence type="ECO:0000313" key="2">
    <source>
        <dbReference type="EMBL" id="CAG6741370.1"/>
    </source>
</evidence>
<keyword evidence="1" id="KW-0472">Membrane</keyword>
<keyword evidence="1" id="KW-1133">Transmembrane helix</keyword>
<feature type="transmembrane region" description="Helical" evidence="1">
    <location>
        <begin position="79"/>
        <end position="102"/>
    </location>
</feature>
<protein>
    <submittedName>
        <fullName evidence="2">Uncharacterized protein</fullName>
    </submittedName>
</protein>
<name>A0A8D8Z6G0_9HEMI</name>
<keyword evidence="1" id="KW-0812">Transmembrane</keyword>
<reference evidence="2" key="1">
    <citation type="submission" date="2021-05" db="EMBL/GenBank/DDBJ databases">
        <authorList>
            <person name="Alioto T."/>
            <person name="Alioto T."/>
            <person name="Gomez Garrido J."/>
        </authorList>
    </citation>
    <scope>NUCLEOTIDE SEQUENCE</scope>
</reference>
<dbReference type="EMBL" id="HBUF01425840">
    <property type="protein sequence ID" value="CAG6741370.1"/>
    <property type="molecule type" value="Transcribed_RNA"/>
</dbReference>
<accession>A0A8D8Z6G0</accession>